<evidence type="ECO:0000256" key="1">
    <source>
        <dbReference type="PROSITE-ProRule" id="PRU00122"/>
    </source>
</evidence>
<dbReference type="PANTHER" id="PTHR15036">
    <property type="entry name" value="PIKACHURIN-LIKE PROTEIN"/>
    <property type="match status" value="1"/>
</dbReference>
<keyword evidence="6" id="KW-1185">Reference proteome</keyword>
<evidence type="ECO:0000256" key="3">
    <source>
        <dbReference type="SAM" id="Phobius"/>
    </source>
</evidence>
<gene>
    <name evidence="5" type="ORF">D915_006416</name>
</gene>
<dbReference type="SMART" id="SM00282">
    <property type="entry name" value="LamG"/>
    <property type="match status" value="3"/>
</dbReference>
<reference evidence="5" key="1">
    <citation type="submission" date="2019-03" db="EMBL/GenBank/DDBJ databases">
        <title>Improved annotation for the trematode Fasciola hepatica.</title>
        <authorList>
            <person name="Choi Y.-J."/>
            <person name="Martin J."/>
            <person name="Mitreva M."/>
        </authorList>
    </citation>
    <scope>NUCLEOTIDE SEQUENCE [LARGE SCALE GENOMIC DNA]</scope>
</reference>
<dbReference type="InterPro" id="IPR050372">
    <property type="entry name" value="Neurexin-related_CASP"/>
</dbReference>
<sequence>MIKALFSADGLIMDILKYTKTEKHGFRTISLDLGADKTVLFDEECQNSIWSAHNIRNPPAHNSVAFRRKDPQKAYINVHLPSNEAQKELSTDGAAEWITISVNFTTTETEHGLIFLLQNPAYTLDQQTSIDSVQPTANDMHDRMRLLGVEFLNGTMNIVVQKSSHFSLSQPIDLAGSTEHLFHLEVEYQVLQYVDYTSEVSEWPIVRVRTNPIEKWMYIGPGKQNSRTLELLTEETAQTYLGNSQARIRLLPKEKSLRWFGKELWLGGMNFSQIVSGTVRYMKFTSLTGPYYNFVGCMHSVSFNTIILDLASYVDAHRKSPSSYLSNNRDAVDGVEVIQRGCARSPQEQTACFGPRPDLTSKIACENNAPCVQGWNRVTCDCFTTLRAGDRCEQMTSILTFNGRQTVRFRLPSCGTSRMESIQFAFRTDQRYVILLSTNPFLSNFPSFIPSNESDAFVKILPGKMYDQFTRLELSLVNGQIQITYVTQANELMFQLPKTVADNNWHFFKLRRIDYSLTTELDGMSSKRNIFLKQKDIKIEEVVIGHPGIRTSTTGTIGGFVGCLAHFNFNGISLHDQWSVRGKADANGLNSNDFKWVLEATAEFHPSTDLSSNTPEREKNVALYAYPVTFHGAQCSVGLFTQLRAAELPIRFGVRTRIPDGLLMLILDRMGTSFIHLALKEGKIHLLLEQAGGQSEKGKVDTRVDDGRWHFITISRVSESSNQLIVQVYHSWYKRESQVRIPLPNQVYLWSQDFGGHLYVGGVPNSLEWKSRTLPTNGFQGCLAGFAMGDRPALDLLREFRVPVESSNGTCTDPPSADCLDFINGNHRCELEQNTISGVYGLSNSINQKTLTCKNDGECFELWGNIQCRCDKTTFKGRYCDQVGKTIIFGTDTFNDTADTGPQRDFTSLRAVILDNPVGFIQIKHLLVENCYHHEEFGLGIQVHRGINNSPGSSDKDSFNTIILVEHEAERKIKLHVYLWHGYLHITYENSATQITEPTMRLDDGFYHRIRGWIFDKYFYLEVDGNTRSHKLRRLESISDAGEETIWLGYAPTFNQSTYFRGYMTGAYYNGLHLLEAASGTTTTSVMQVTTYASIDTVPSFVPRLPPNSPFQIGPIKQSSVKNAPSRVFQGHLSYLKMSGKLKQSSDINVPDENFKSNLSVVQTELSESSTNRGQTSSSFFVTNRVALYRQLNVWLILSLVLVGSTLMSSLVFLAYRCRSNHSSTTSTNTKAMASQPLSASTANNQTKMEGTTSMDAPSVLYGRYVCQQNISSSHNTLDTQNCSISNWTTPFQYAIRRYPCTGTQHVTLPGLALETVDTPV</sequence>
<dbReference type="Gene3D" id="2.10.25.10">
    <property type="entry name" value="Laminin"/>
    <property type="match status" value="2"/>
</dbReference>
<organism evidence="5 6">
    <name type="scientific">Fasciola hepatica</name>
    <name type="common">Liver fluke</name>
    <dbReference type="NCBI Taxonomy" id="6192"/>
    <lineage>
        <taxon>Eukaryota</taxon>
        <taxon>Metazoa</taxon>
        <taxon>Spiralia</taxon>
        <taxon>Lophotrochozoa</taxon>
        <taxon>Platyhelminthes</taxon>
        <taxon>Trematoda</taxon>
        <taxon>Digenea</taxon>
        <taxon>Plagiorchiida</taxon>
        <taxon>Echinostomata</taxon>
        <taxon>Echinostomatoidea</taxon>
        <taxon>Fasciolidae</taxon>
        <taxon>Fasciola</taxon>
    </lineage>
</organism>
<feature type="transmembrane region" description="Helical" evidence="3">
    <location>
        <begin position="1194"/>
        <end position="1216"/>
    </location>
</feature>
<dbReference type="InterPro" id="IPR013320">
    <property type="entry name" value="ConA-like_dom_sf"/>
</dbReference>
<feature type="domain" description="Laminin G" evidence="4">
    <location>
        <begin position="396"/>
        <end position="594"/>
    </location>
</feature>
<keyword evidence="3" id="KW-0812">Transmembrane</keyword>
<evidence type="ECO:0000313" key="6">
    <source>
        <dbReference type="Proteomes" id="UP000230066"/>
    </source>
</evidence>
<dbReference type="PROSITE" id="PS50025">
    <property type="entry name" value="LAM_G_DOMAIN"/>
    <property type="match status" value="2"/>
</dbReference>
<feature type="domain" description="Laminin G" evidence="4">
    <location>
        <begin position="627"/>
        <end position="811"/>
    </location>
</feature>
<dbReference type="PANTHER" id="PTHR15036:SF89">
    <property type="entry name" value="NEUREXIN 1, ISOFORM F"/>
    <property type="match status" value="1"/>
</dbReference>
<evidence type="ECO:0000259" key="4">
    <source>
        <dbReference type="PROSITE" id="PS50025"/>
    </source>
</evidence>
<name>A0A4E0R3S5_FASHE</name>
<keyword evidence="3" id="KW-1133">Transmembrane helix</keyword>
<dbReference type="SUPFAM" id="SSF49899">
    <property type="entry name" value="Concanavalin A-like lectins/glucanases"/>
    <property type="match status" value="3"/>
</dbReference>
<proteinExistence type="predicted"/>
<keyword evidence="3" id="KW-0472">Membrane</keyword>
<comment type="caution">
    <text evidence="1">Lacks conserved residue(s) required for the propagation of feature annotation.</text>
</comment>
<evidence type="ECO:0000256" key="2">
    <source>
        <dbReference type="SAM" id="MobiDB-lite"/>
    </source>
</evidence>
<evidence type="ECO:0000313" key="5">
    <source>
        <dbReference type="EMBL" id="THD22939.1"/>
    </source>
</evidence>
<dbReference type="CDD" id="cd00110">
    <property type="entry name" value="LamG"/>
    <property type="match status" value="2"/>
</dbReference>
<dbReference type="Pfam" id="PF02210">
    <property type="entry name" value="Laminin_G_2"/>
    <property type="match status" value="2"/>
</dbReference>
<dbReference type="InterPro" id="IPR001791">
    <property type="entry name" value="Laminin_G"/>
</dbReference>
<dbReference type="Gene3D" id="2.60.120.200">
    <property type="match status" value="3"/>
</dbReference>
<feature type="compositionally biased region" description="Polar residues" evidence="2">
    <location>
        <begin position="1231"/>
        <end position="1252"/>
    </location>
</feature>
<comment type="caution">
    <text evidence="5">The sequence shown here is derived from an EMBL/GenBank/DDBJ whole genome shotgun (WGS) entry which is preliminary data.</text>
</comment>
<dbReference type="Proteomes" id="UP000230066">
    <property type="component" value="Unassembled WGS sequence"/>
</dbReference>
<dbReference type="EMBL" id="JXXN02002432">
    <property type="protein sequence ID" value="THD22939.1"/>
    <property type="molecule type" value="Genomic_DNA"/>
</dbReference>
<feature type="region of interest" description="Disordered" evidence="2">
    <location>
        <begin position="1223"/>
        <end position="1252"/>
    </location>
</feature>
<protein>
    <recommendedName>
        <fullName evidence="4">Laminin G domain-containing protein</fullName>
    </recommendedName>
</protein>
<accession>A0A4E0R3S5</accession>
<dbReference type="GO" id="GO:0016020">
    <property type="term" value="C:membrane"/>
    <property type="evidence" value="ECO:0007669"/>
    <property type="project" value="UniProtKB-SubCell"/>
</dbReference>